<dbReference type="AlphaFoldDB" id="A0AAE1NDZ0"/>
<proteinExistence type="predicted"/>
<evidence type="ECO:0000256" key="1">
    <source>
        <dbReference type="SAM" id="MobiDB-lite"/>
    </source>
</evidence>
<dbReference type="Proteomes" id="UP001292094">
    <property type="component" value="Unassembled WGS sequence"/>
</dbReference>
<organism evidence="2 3">
    <name type="scientific">Petrolisthes manimaculis</name>
    <dbReference type="NCBI Taxonomy" id="1843537"/>
    <lineage>
        <taxon>Eukaryota</taxon>
        <taxon>Metazoa</taxon>
        <taxon>Ecdysozoa</taxon>
        <taxon>Arthropoda</taxon>
        <taxon>Crustacea</taxon>
        <taxon>Multicrustacea</taxon>
        <taxon>Malacostraca</taxon>
        <taxon>Eumalacostraca</taxon>
        <taxon>Eucarida</taxon>
        <taxon>Decapoda</taxon>
        <taxon>Pleocyemata</taxon>
        <taxon>Anomura</taxon>
        <taxon>Galatheoidea</taxon>
        <taxon>Porcellanidae</taxon>
        <taxon>Petrolisthes</taxon>
    </lineage>
</organism>
<reference evidence="2" key="1">
    <citation type="submission" date="2023-11" db="EMBL/GenBank/DDBJ databases">
        <title>Genome assemblies of two species of porcelain crab, Petrolisthes cinctipes and Petrolisthes manimaculis (Anomura: Porcellanidae).</title>
        <authorList>
            <person name="Angst P."/>
        </authorList>
    </citation>
    <scope>NUCLEOTIDE SEQUENCE</scope>
    <source>
        <strain evidence="2">PB745_02</strain>
        <tissue evidence="2">Gill</tissue>
    </source>
</reference>
<evidence type="ECO:0000313" key="3">
    <source>
        <dbReference type="Proteomes" id="UP001292094"/>
    </source>
</evidence>
<sequence>VLHYAFRLPTSSPDIPPTPTSHQPSLHLRPNLPISPLPSSPNPTFSNLSPTPPIPTSPQPLPFSPTSLQPLSYSLLLPPPQPNYPLSPHHQQLSPQQ</sequence>
<keyword evidence="3" id="KW-1185">Reference proteome</keyword>
<feature type="compositionally biased region" description="Low complexity" evidence="1">
    <location>
        <begin position="64"/>
        <end position="76"/>
    </location>
</feature>
<protein>
    <submittedName>
        <fullName evidence="2">Uncharacterized protein</fullName>
    </submittedName>
</protein>
<feature type="compositionally biased region" description="Pro residues" evidence="1">
    <location>
        <begin position="50"/>
        <end position="63"/>
    </location>
</feature>
<comment type="caution">
    <text evidence="2">The sequence shown here is derived from an EMBL/GenBank/DDBJ whole genome shotgun (WGS) entry which is preliminary data.</text>
</comment>
<dbReference type="EMBL" id="JAWZYT010007293">
    <property type="protein sequence ID" value="KAK4286831.1"/>
    <property type="molecule type" value="Genomic_DNA"/>
</dbReference>
<name>A0AAE1NDZ0_9EUCA</name>
<feature type="non-terminal residue" evidence="2">
    <location>
        <position position="1"/>
    </location>
</feature>
<gene>
    <name evidence="2" type="ORF">Pmani_040079</name>
</gene>
<feature type="region of interest" description="Disordered" evidence="1">
    <location>
        <begin position="8"/>
        <end position="97"/>
    </location>
</feature>
<accession>A0AAE1NDZ0</accession>
<evidence type="ECO:0000313" key="2">
    <source>
        <dbReference type="EMBL" id="KAK4286831.1"/>
    </source>
</evidence>